<keyword evidence="4" id="KW-1185">Reference proteome</keyword>
<dbReference type="EMBL" id="JBHUFZ010000012">
    <property type="protein sequence ID" value="MFD1889722.1"/>
    <property type="molecule type" value="Genomic_DNA"/>
</dbReference>
<protein>
    <submittedName>
        <fullName evidence="3">Glucoamylase family protein</fullName>
    </submittedName>
</protein>
<dbReference type="Pfam" id="PF11329">
    <property type="entry name" value="DUF3131"/>
    <property type="match status" value="1"/>
</dbReference>
<evidence type="ECO:0000259" key="2">
    <source>
        <dbReference type="Pfam" id="PF11329"/>
    </source>
</evidence>
<dbReference type="InterPro" id="IPR019282">
    <property type="entry name" value="Glycoamylase-like_cons_dom"/>
</dbReference>
<feature type="domain" description="DUF3131" evidence="2">
    <location>
        <begin position="48"/>
        <end position="187"/>
    </location>
</feature>
<reference evidence="4" key="1">
    <citation type="journal article" date="2019" name="Int. J. Syst. Evol. Microbiol.">
        <title>The Global Catalogue of Microorganisms (GCM) 10K type strain sequencing project: providing services to taxonomists for standard genome sequencing and annotation.</title>
        <authorList>
            <consortium name="The Broad Institute Genomics Platform"/>
            <consortium name="The Broad Institute Genome Sequencing Center for Infectious Disease"/>
            <person name="Wu L."/>
            <person name="Ma J."/>
        </authorList>
    </citation>
    <scope>NUCLEOTIDE SEQUENCE [LARGE SCALE GENOMIC DNA]</scope>
    <source>
        <strain evidence="4">CAIM 431</strain>
    </source>
</reference>
<evidence type="ECO:0000313" key="4">
    <source>
        <dbReference type="Proteomes" id="UP001597326"/>
    </source>
</evidence>
<sequence length="512" mass="56847">MNISRRTALAGLATTAVASQLPTGTARAEAASPAWKDIPPGQRKTLLRWARDTWRSLDAMSHPSTGLVADNIDGELSTRSGYTSPTNIGGLLWSALVARELGILSAADASYRIKLTLASLARMERHEPSGMYYNWYDENTGALLHTWPENGNPIDPFVSSVDMGWLGAALWVVANGDPSNRAAALALFEPMRWDVFFDRDFARKPGANYGGFYTSRPNRDGVVEKVPMNGVGGDPVWYTATHHYDTAISEARMVTYLGIMRGQIPAGAYFTTWRTFPEDWTWPEMPPVGEDRSYYGVDVYEGAHTYRGMHIVPGWGGSMFEELMPDLFVPEAEWGPRSWGVNHPLHVRAQREHGLLDARYGYWGFSPCSNPAGGYREYGLDMLGLNPEGYFSDQEKTDYHWDNPPQTYGDGVVTPHAGFLGMMYEHKEGLRNLQKIETELRCYGKGGFFDAASTRSGQVARRYLSLDQSMVMGALGNILLPGGMRRWFATAEVEKTLRPVIGVEVFGAGLVR</sequence>
<dbReference type="InterPro" id="IPR021478">
    <property type="entry name" value="DUF3131"/>
</dbReference>
<dbReference type="Pfam" id="PF10091">
    <property type="entry name" value="Glycoamylase"/>
    <property type="match status" value="1"/>
</dbReference>
<gene>
    <name evidence="3" type="ORF">ACFSCS_05880</name>
</gene>
<organism evidence="3 4">
    <name type="scientific">Luteococcus peritonei</name>
    <dbReference type="NCBI Taxonomy" id="88874"/>
    <lineage>
        <taxon>Bacteria</taxon>
        <taxon>Bacillati</taxon>
        <taxon>Actinomycetota</taxon>
        <taxon>Actinomycetes</taxon>
        <taxon>Propionibacteriales</taxon>
        <taxon>Propionibacteriaceae</taxon>
        <taxon>Luteococcus</taxon>
    </lineage>
</organism>
<feature type="domain" description="Glycoamylase-like" evidence="1">
    <location>
        <begin position="298"/>
        <end position="478"/>
    </location>
</feature>
<evidence type="ECO:0000313" key="3">
    <source>
        <dbReference type="EMBL" id="MFD1889722.1"/>
    </source>
</evidence>
<dbReference type="Proteomes" id="UP001597326">
    <property type="component" value="Unassembled WGS sequence"/>
</dbReference>
<proteinExistence type="predicted"/>
<name>A0ABW4RTR7_9ACTN</name>
<accession>A0ABW4RTR7</accession>
<dbReference type="RefSeq" id="WP_343872821.1">
    <property type="nucleotide sequence ID" value="NZ_BAAAIX010000010.1"/>
</dbReference>
<dbReference type="Gene3D" id="1.50.10.140">
    <property type="match status" value="1"/>
</dbReference>
<comment type="caution">
    <text evidence="3">The sequence shown here is derived from an EMBL/GenBank/DDBJ whole genome shotgun (WGS) entry which is preliminary data.</text>
</comment>
<dbReference type="InterPro" id="IPR006311">
    <property type="entry name" value="TAT_signal"/>
</dbReference>
<evidence type="ECO:0000259" key="1">
    <source>
        <dbReference type="Pfam" id="PF10091"/>
    </source>
</evidence>
<dbReference type="PROSITE" id="PS51318">
    <property type="entry name" value="TAT"/>
    <property type="match status" value="1"/>
</dbReference>